<dbReference type="InterPro" id="IPR043504">
    <property type="entry name" value="Peptidase_S1_PA_chymotrypsin"/>
</dbReference>
<dbReference type="InterPro" id="IPR009003">
    <property type="entry name" value="Peptidase_S1_PA"/>
</dbReference>
<evidence type="ECO:0000256" key="7">
    <source>
        <dbReference type="PIRSR" id="PIRSR640255-2"/>
    </source>
</evidence>
<dbReference type="GO" id="GO:0004519">
    <property type="term" value="F:endonuclease activity"/>
    <property type="evidence" value="ECO:0007669"/>
    <property type="project" value="TreeGrafter"/>
</dbReference>
<keyword evidence="3" id="KW-0732">Signal</keyword>
<dbReference type="GO" id="GO:0003676">
    <property type="term" value="F:nucleic acid binding"/>
    <property type="evidence" value="ECO:0007669"/>
    <property type="project" value="InterPro"/>
</dbReference>
<feature type="binding site" evidence="7">
    <location>
        <position position="571"/>
    </location>
    <ligand>
        <name>Mg(2+)</name>
        <dbReference type="ChEBI" id="CHEBI:18420"/>
        <note>catalytic</note>
    </ligand>
</feature>
<keyword evidence="12" id="KW-1185">Reference proteome</keyword>
<dbReference type="InterPro" id="IPR001604">
    <property type="entry name" value="Endo_G_ENPP1-like_dom"/>
</dbReference>
<dbReference type="InterPro" id="IPR044925">
    <property type="entry name" value="His-Me_finger_sf"/>
</dbReference>
<dbReference type="EMBL" id="RXOE01000001">
    <property type="protein sequence ID" value="RTQ36557.1"/>
    <property type="molecule type" value="Genomic_DNA"/>
</dbReference>
<dbReference type="GO" id="GO:0006508">
    <property type="term" value="P:proteolysis"/>
    <property type="evidence" value="ECO:0007669"/>
    <property type="project" value="UniProtKB-KW"/>
</dbReference>
<protein>
    <recommendedName>
        <fullName evidence="8">Serine protease</fullName>
        <ecNumber evidence="8">3.4.21.-</ecNumber>
    </recommendedName>
</protein>
<dbReference type="InterPro" id="IPR044929">
    <property type="entry name" value="DNA/RNA_non-sp_Endonuclease_sf"/>
</dbReference>
<dbReference type="OrthoDB" id="513782at2"/>
<evidence type="ECO:0000259" key="9">
    <source>
        <dbReference type="SMART" id="SM00477"/>
    </source>
</evidence>
<dbReference type="GO" id="GO:0008236">
    <property type="term" value="F:serine-type peptidase activity"/>
    <property type="evidence" value="ECO:0007669"/>
    <property type="project" value="UniProtKB-KW"/>
</dbReference>
<dbReference type="SUPFAM" id="SSF54060">
    <property type="entry name" value="His-Me finger endonucleases"/>
    <property type="match status" value="1"/>
</dbReference>
<dbReference type="Proteomes" id="UP000267418">
    <property type="component" value="Unassembled WGS sequence"/>
</dbReference>
<dbReference type="SMART" id="SM00477">
    <property type="entry name" value="NUC"/>
    <property type="match status" value="1"/>
</dbReference>
<name>A0A3S0GZR7_9BURK</name>
<reference evidence="11 12" key="1">
    <citation type="submission" date="2018-12" db="EMBL/GenBank/DDBJ databases">
        <title>The genome of Variovorax gossypii DSM 100435.</title>
        <authorList>
            <person name="Gao J."/>
            <person name="Sun J."/>
        </authorList>
    </citation>
    <scope>NUCLEOTIDE SEQUENCE [LARGE SCALE GENOMIC DNA]</scope>
    <source>
        <strain evidence="11 12">DSM 100435</strain>
    </source>
</reference>
<evidence type="ECO:0000256" key="1">
    <source>
        <dbReference type="ARBA" id="ARBA00008764"/>
    </source>
</evidence>
<keyword evidence="7" id="KW-0479">Metal-binding</keyword>
<evidence type="ECO:0000313" key="12">
    <source>
        <dbReference type="Proteomes" id="UP000267418"/>
    </source>
</evidence>
<evidence type="ECO:0000259" key="10">
    <source>
        <dbReference type="SMART" id="SM00892"/>
    </source>
</evidence>
<dbReference type="PRINTS" id="PR00839">
    <property type="entry name" value="V8PROTEASE"/>
</dbReference>
<keyword evidence="4 8" id="KW-0378">Hydrolase</keyword>
<dbReference type="Pfam" id="PF01223">
    <property type="entry name" value="Endonuclease_NS"/>
    <property type="match status" value="1"/>
</dbReference>
<proteinExistence type="inferred from homology"/>
<dbReference type="SUPFAM" id="SSF50494">
    <property type="entry name" value="Trypsin-like serine proteases"/>
    <property type="match status" value="1"/>
</dbReference>
<evidence type="ECO:0000256" key="8">
    <source>
        <dbReference type="RuleBase" id="RU004296"/>
    </source>
</evidence>
<dbReference type="InterPro" id="IPR020821">
    <property type="entry name" value="ENPP1-3/EXOG-like_nuc-like"/>
</dbReference>
<dbReference type="InterPro" id="IPR040255">
    <property type="entry name" value="Non-specific_endonuclease"/>
</dbReference>
<feature type="domain" description="DNA/RNA non-specific endonuclease/pyrophosphatase/phosphodiesterase" evidence="10">
    <location>
        <begin position="471"/>
        <end position="690"/>
    </location>
</feature>
<keyword evidence="2 8" id="KW-0645">Protease</keyword>
<evidence type="ECO:0000313" key="11">
    <source>
        <dbReference type="EMBL" id="RTQ36557.1"/>
    </source>
</evidence>
<evidence type="ECO:0000256" key="3">
    <source>
        <dbReference type="ARBA" id="ARBA00022729"/>
    </source>
</evidence>
<evidence type="ECO:0000256" key="5">
    <source>
        <dbReference type="ARBA" id="ARBA00022825"/>
    </source>
</evidence>
<dbReference type="EC" id="3.4.21.-" evidence="8"/>
<dbReference type="GO" id="GO:0046872">
    <property type="term" value="F:metal ion binding"/>
    <property type="evidence" value="ECO:0007669"/>
    <property type="project" value="UniProtKB-KW"/>
</dbReference>
<dbReference type="CDD" id="cd00091">
    <property type="entry name" value="NUC"/>
    <property type="match status" value="1"/>
</dbReference>
<evidence type="ECO:0000256" key="4">
    <source>
        <dbReference type="ARBA" id="ARBA00022801"/>
    </source>
</evidence>
<dbReference type="Pfam" id="PF13365">
    <property type="entry name" value="Trypsin_2"/>
    <property type="match status" value="1"/>
</dbReference>
<dbReference type="PANTHER" id="PTHR13966:SF5">
    <property type="entry name" value="ENDONUCLEASE G, MITOCHONDRIAL"/>
    <property type="match status" value="1"/>
</dbReference>
<dbReference type="RefSeq" id="WP_093195062.1">
    <property type="nucleotide sequence ID" value="NZ_RXOE01000001.1"/>
</dbReference>
<organism evidence="11 12">
    <name type="scientific">Variovorax gossypii</name>
    <dbReference type="NCBI Taxonomy" id="1679495"/>
    <lineage>
        <taxon>Bacteria</taxon>
        <taxon>Pseudomonadati</taxon>
        <taxon>Pseudomonadota</taxon>
        <taxon>Betaproteobacteria</taxon>
        <taxon>Burkholderiales</taxon>
        <taxon>Comamonadaceae</taxon>
        <taxon>Variovorax</taxon>
    </lineage>
</organism>
<feature type="domain" description="ENPP1-3/EXOG-like endonuclease/phosphodiesterase" evidence="9">
    <location>
        <begin position="472"/>
        <end position="690"/>
    </location>
</feature>
<dbReference type="AlphaFoldDB" id="A0A3S0GZR7"/>
<evidence type="ECO:0000256" key="2">
    <source>
        <dbReference type="ARBA" id="ARBA00022670"/>
    </source>
</evidence>
<keyword evidence="5 8" id="KW-0720">Serine protease</keyword>
<gene>
    <name evidence="11" type="ORF">EJP69_02070</name>
</gene>
<evidence type="ECO:0000256" key="6">
    <source>
        <dbReference type="PIRSR" id="PIRSR640255-1"/>
    </source>
</evidence>
<feature type="active site" description="Proton acceptor" evidence="6">
    <location>
        <position position="534"/>
    </location>
</feature>
<dbReference type="InterPro" id="IPR008256">
    <property type="entry name" value="Peptidase_S1B"/>
</dbReference>
<dbReference type="PANTHER" id="PTHR13966">
    <property type="entry name" value="ENDONUCLEASE RELATED"/>
    <property type="match status" value="1"/>
</dbReference>
<sequence>MQLWLEQIEKARERSEGIDLQSLADYARDKTPRDLGTPKQLEDRRNFLRESLGDDEKSAVAYERIIAGSEIQDVNYLARGARAAKAVSRIVIRDTAGRLVGYGTGFLIAPGVLITNNHVLPSIEACRRSEAQFEFELDIDGAALNATTYGLEAQALFFTSKALDFTVVAVTAVSTVGEGQLSHYGFLPLVGATGKVSDGEWLTIIQHPNGDRKQVCVRENKLLKRTDDVLWYSTDTLGGSSGSPVFSNDWYVVALHHSGVPEERDGRTQTISGRDYDPRKDGEQDIKWIANEGIRISRIVETLQSVLPAHPLLQPVFGATPENSRLMLPSVDLLQSTSTHVPGTTPAPGPLIQQPQNRKTIMNDMQSGGRRTLTVTLGIEADGSVAVLRSGPAARESLDAFEASGAKAKKKSAPAIDVPFNATYDDRKGFDSGFLAPGKPELSVHLPLLGKALAKETAELVDAAPGENVLNYHGYSLVMHKARRLALYSAANVDFSGRFELPRPADVWRQDPRIPSSAQLTNFYYENNQFDRGHLTRREDMEYGGSRLAALTSAADTCHWTNCTPQHSKFNQNKELWQGIERHIFEDAIKLDRFRAQVITGPILEESDPVWDRYPKIQYPVRFWKVVAAITSKGALFATAYILDQSGVIDEFGIEAAREVPFDAYKTFQVRIDEVERLTGLSFTGGPARRVFSLSTVDPLAKKPVRRRSTRVRAQESALADAPDGWLPLDSLESMILPDSQD</sequence>
<dbReference type="SMART" id="SM00892">
    <property type="entry name" value="Endonuclease_NS"/>
    <property type="match status" value="1"/>
</dbReference>
<dbReference type="Gene3D" id="3.40.570.10">
    <property type="entry name" value="Extracellular Endonuclease, subunit A"/>
    <property type="match status" value="1"/>
</dbReference>
<comment type="similarity">
    <text evidence="1 8">Belongs to the peptidase S1B family.</text>
</comment>
<dbReference type="Gene3D" id="2.40.10.10">
    <property type="entry name" value="Trypsin-like serine proteases"/>
    <property type="match status" value="2"/>
</dbReference>
<comment type="caution">
    <text evidence="11">The sequence shown here is derived from an EMBL/GenBank/DDBJ whole genome shotgun (WGS) entry which is preliminary data.</text>
</comment>
<accession>A0A3S0GZR7</accession>